<evidence type="ECO:0000313" key="1">
    <source>
        <dbReference type="EMBL" id="KAH9497827.1"/>
    </source>
</evidence>
<sequence length="77" mass="9156">MINDDHFIELCISIINLIKENHSYRSFLEIKMFNEIYTYSLIFCCFLDISSQVHASRKIPENFFLLVVKGEILPLRK</sequence>
<evidence type="ECO:0000313" key="2">
    <source>
        <dbReference type="Proteomes" id="UP000790347"/>
    </source>
</evidence>
<dbReference type="AlphaFoldDB" id="A0A922HN88"/>
<dbReference type="EMBL" id="ASGP02000007">
    <property type="protein sequence ID" value="KAH9497827.1"/>
    <property type="molecule type" value="Genomic_DNA"/>
</dbReference>
<name>A0A922HN88_DERFA</name>
<keyword evidence="2" id="KW-1185">Reference proteome</keyword>
<gene>
    <name evidence="1" type="ORF">DERF_013782</name>
</gene>
<reference evidence="1" key="1">
    <citation type="submission" date="2013-05" db="EMBL/GenBank/DDBJ databases">
        <authorList>
            <person name="Yim A.K.Y."/>
            <person name="Chan T.F."/>
            <person name="Ji K.M."/>
            <person name="Liu X.Y."/>
            <person name="Zhou J.W."/>
            <person name="Li R.Q."/>
            <person name="Yang K.Y."/>
            <person name="Li J."/>
            <person name="Li M."/>
            <person name="Law P.T.W."/>
            <person name="Wu Y.L."/>
            <person name="Cai Z.L."/>
            <person name="Qin H."/>
            <person name="Bao Y."/>
            <person name="Leung R.K.K."/>
            <person name="Ng P.K.S."/>
            <person name="Zou J."/>
            <person name="Zhong X.J."/>
            <person name="Ran P.X."/>
            <person name="Zhong N.S."/>
            <person name="Liu Z.G."/>
            <person name="Tsui S.K.W."/>
        </authorList>
    </citation>
    <scope>NUCLEOTIDE SEQUENCE</scope>
    <source>
        <strain evidence="1">Derf</strain>
        <tissue evidence="1">Whole organism</tissue>
    </source>
</reference>
<dbReference type="Proteomes" id="UP000790347">
    <property type="component" value="Unassembled WGS sequence"/>
</dbReference>
<organism evidence="1 2">
    <name type="scientific">Dermatophagoides farinae</name>
    <name type="common">American house dust mite</name>
    <dbReference type="NCBI Taxonomy" id="6954"/>
    <lineage>
        <taxon>Eukaryota</taxon>
        <taxon>Metazoa</taxon>
        <taxon>Ecdysozoa</taxon>
        <taxon>Arthropoda</taxon>
        <taxon>Chelicerata</taxon>
        <taxon>Arachnida</taxon>
        <taxon>Acari</taxon>
        <taxon>Acariformes</taxon>
        <taxon>Sarcoptiformes</taxon>
        <taxon>Astigmata</taxon>
        <taxon>Psoroptidia</taxon>
        <taxon>Analgoidea</taxon>
        <taxon>Pyroglyphidae</taxon>
        <taxon>Dermatophagoidinae</taxon>
        <taxon>Dermatophagoides</taxon>
    </lineage>
</organism>
<proteinExistence type="predicted"/>
<protein>
    <submittedName>
        <fullName evidence="1">Uncharacterized protein</fullName>
    </submittedName>
</protein>
<accession>A0A922HN88</accession>
<reference evidence="1" key="2">
    <citation type="journal article" date="2022" name="Res Sq">
        <title>Comparative Genomics Reveals Insights into the Divergent Evolution of Astigmatic Mites and Household Pest Adaptations.</title>
        <authorList>
            <person name="Xiong Q."/>
            <person name="Wan A.T.-Y."/>
            <person name="Liu X.-Y."/>
            <person name="Fung C.S.-H."/>
            <person name="Xiao X."/>
            <person name="Malainual N."/>
            <person name="Hou J."/>
            <person name="Wang L."/>
            <person name="Wang M."/>
            <person name="Yang K."/>
            <person name="Cui Y."/>
            <person name="Leung E."/>
            <person name="Nong W."/>
            <person name="Shin S.-K."/>
            <person name="Au S."/>
            <person name="Jeong K.Y."/>
            <person name="Chew F.T."/>
            <person name="Hui J."/>
            <person name="Leung T.F."/>
            <person name="Tungtrongchitr A."/>
            <person name="Zhong N."/>
            <person name="Liu Z."/>
            <person name="Tsui S."/>
        </authorList>
    </citation>
    <scope>NUCLEOTIDE SEQUENCE</scope>
    <source>
        <strain evidence="1">Derf</strain>
        <tissue evidence="1">Whole organism</tissue>
    </source>
</reference>
<comment type="caution">
    <text evidence="1">The sequence shown here is derived from an EMBL/GenBank/DDBJ whole genome shotgun (WGS) entry which is preliminary data.</text>
</comment>